<dbReference type="GO" id="GO:0005886">
    <property type="term" value="C:plasma membrane"/>
    <property type="evidence" value="ECO:0007669"/>
    <property type="project" value="TreeGrafter"/>
</dbReference>
<comment type="subcellular location">
    <subcellularLocation>
        <location evidence="1">Membrane</location>
        <topology evidence="1">Multi-pass membrane protein</topology>
    </subcellularLocation>
</comment>
<sequence>MADWAIWVVVAGALFVGELLTLDLTLVMFALAALVGAAAALLGVDAVWQIVAFAVAAGGFGLGLRPVARRHLQRDVPQLRTGTEALVGERAVVLERVDGDGGRVKIRGEVWSARSYPTSTVLEAGSEAHVLRIDGATAIVHRFEL</sequence>
<dbReference type="Gene3D" id="2.40.50.140">
    <property type="entry name" value="Nucleic acid-binding proteins"/>
    <property type="match status" value="1"/>
</dbReference>
<evidence type="ECO:0000256" key="1">
    <source>
        <dbReference type="ARBA" id="ARBA00004141"/>
    </source>
</evidence>
<name>A0A2I2L015_9ACTN</name>
<dbReference type="PANTHER" id="PTHR33507">
    <property type="entry name" value="INNER MEMBRANE PROTEIN YBBJ"/>
    <property type="match status" value="1"/>
</dbReference>
<dbReference type="Pfam" id="PF01957">
    <property type="entry name" value="NfeD"/>
    <property type="match status" value="1"/>
</dbReference>
<accession>A0A2I2L015</accession>
<keyword evidence="8" id="KW-1185">Reference proteome</keyword>
<keyword evidence="4 5" id="KW-0472">Membrane</keyword>
<dbReference type="PANTHER" id="PTHR33507:SF3">
    <property type="entry name" value="INNER MEMBRANE PROTEIN YBBJ"/>
    <property type="match status" value="1"/>
</dbReference>
<proteinExistence type="predicted"/>
<dbReference type="InterPro" id="IPR002810">
    <property type="entry name" value="NfeD-like_C"/>
</dbReference>
<dbReference type="RefSeq" id="WP_101835041.1">
    <property type="nucleotide sequence ID" value="NZ_FZMO01000531.1"/>
</dbReference>
<feature type="domain" description="NfeD-like C-terminal" evidence="6">
    <location>
        <begin position="84"/>
        <end position="141"/>
    </location>
</feature>
<evidence type="ECO:0000256" key="4">
    <source>
        <dbReference type="ARBA" id="ARBA00023136"/>
    </source>
</evidence>
<protein>
    <recommendedName>
        <fullName evidence="6">NfeD-like C-terminal domain-containing protein</fullName>
    </recommendedName>
</protein>
<evidence type="ECO:0000256" key="3">
    <source>
        <dbReference type="ARBA" id="ARBA00022989"/>
    </source>
</evidence>
<evidence type="ECO:0000313" key="7">
    <source>
        <dbReference type="EMBL" id="SNQ51248.1"/>
    </source>
</evidence>
<evidence type="ECO:0000256" key="5">
    <source>
        <dbReference type="SAM" id="Phobius"/>
    </source>
</evidence>
<feature type="transmembrane region" description="Helical" evidence="5">
    <location>
        <begin position="46"/>
        <end position="64"/>
    </location>
</feature>
<keyword evidence="3 5" id="KW-1133">Transmembrane helix</keyword>
<reference evidence="7 8" key="1">
    <citation type="submission" date="2017-06" db="EMBL/GenBank/DDBJ databases">
        <authorList>
            <person name="Kim H.J."/>
            <person name="Triplett B.A."/>
        </authorList>
    </citation>
    <scope>NUCLEOTIDE SEQUENCE [LARGE SCALE GENOMIC DNA]</scope>
    <source>
        <strain evidence="7">FRACA_ARgP5</strain>
    </source>
</reference>
<evidence type="ECO:0000259" key="6">
    <source>
        <dbReference type="Pfam" id="PF01957"/>
    </source>
</evidence>
<keyword evidence="2 5" id="KW-0812">Transmembrane</keyword>
<organism evidence="7 8">
    <name type="scientific">Frankia canadensis</name>
    <dbReference type="NCBI Taxonomy" id="1836972"/>
    <lineage>
        <taxon>Bacteria</taxon>
        <taxon>Bacillati</taxon>
        <taxon>Actinomycetota</taxon>
        <taxon>Actinomycetes</taxon>
        <taxon>Frankiales</taxon>
        <taxon>Frankiaceae</taxon>
        <taxon>Frankia</taxon>
    </lineage>
</organism>
<feature type="transmembrane region" description="Helical" evidence="5">
    <location>
        <begin position="7"/>
        <end position="40"/>
    </location>
</feature>
<dbReference type="AlphaFoldDB" id="A0A2I2L015"/>
<dbReference type="OrthoDB" id="9792945at2"/>
<dbReference type="InterPro" id="IPR052165">
    <property type="entry name" value="Membrane_assoc_protease"/>
</dbReference>
<gene>
    <name evidence="7" type="ORF">FRACA_650011</name>
</gene>
<dbReference type="Proteomes" id="UP000234331">
    <property type="component" value="Unassembled WGS sequence"/>
</dbReference>
<evidence type="ECO:0000256" key="2">
    <source>
        <dbReference type="ARBA" id="ARBA00022692"/>
    </source>
</evidence>
<evidence type="ECO:0000313" key="8">
    <source>
        <dbReference type="Proteomes" id="UP000234331"/>
    </source>
</evidence>
<dbReference type="SUPFAM" id="SSF141322">
    <property type="entry name" value="NfeD domain-like"/>
    <property type="match status" value="1"/>
</dbReference>
<dbReference type="InterPro" id="IPR012340">
    <property type="entry name" value="NA-bd_OB-fold"/>
</dbReference>
<dbReference type="EMBL" id="FZMO01000531">
    <property type="protein sequence ID" value="SNQ51248.1"/>
    <property type="molecule type" value="Genomic_DNA"/>
</dbReference>